<organism evidence="2">
    <name type="scientific">viral metagenome</name>
    <dbReference type="NCBI Taxonomy" id="1070528"/>
    <lineage>
        <taxon>unclassified sequences</taxon>
        <taxon>metagenomes</taxon>
        <taxon>organismal metagenomes</taxon>
    </lineage>
</organism>
<dbReference type="Pfam" id="PF18724">
    <property type="entry name" value="ADDT"/>
    <property type="match status" value="1"/>
</dbReference>
<dbReference type="EMBL" id="MN738937">
    <property type="protein sequence ID" value="QHT32403.1"/>
    <property type="molecule type" value="Genomic_DNA"/>
</dbReference>
<name>A0A6C0EV44_9ZZZZ</name>
<feature type="domain" description="Amino acid:DNA transferase" evidence="1">
    <location>
        <begin position="28"/>
        <end position="145"/>
    </location>
</feature>
<evidence type="ECO:0000259" key="1">
    <source>
        <dbReference type="Pfam" id="PF18724"/>
    </source>
</evidence>
<accession>A0A6C0EV44</accession>
<evidence type="ECO:0000313" key="2">
    <source>
        <dbReference type="EMBL" id="QHT32403.1"/>
    </source>
</evidence>
<protein>
    <recommendedName>
        <fullName evidence="1">Amino acid:DNA transferase domain-containing protein</fullName>
    </recommendedName>
</protein>
<dbReference type="AlphaFoldDB" id="A0A6C0EV44"/>
<proteinExistence type="predicted"/>
<dbReference type="InterPro" id="IPR040741">
    <property type="entry name" value="ADDT"/>
</dbReference>
<sequence>MNETFNKTFEEVLSHSRNKKLMKSLLRNITLSDYDISEQEILIKVYKDFNVKGCGKLSKYDIFAALCRRYNIFMTKVYIVGNGPKRAIKLLKMKTNSHNINGIKLRYVEIDELIKELDKRINEKNRIYKNFDGDQLESFICNWQKNVLFDSVIEYYQKRATN</sequence>
<reference evidence="2" key="1">
    <citation type="journal article" date="2020" name="Nature">
        <title>Giant virus diversity and host interactions through global metagenomics.</title>
        <authorList>
            <person name="Schulz F."/>
            <person name="Roux S."/>
            <person name="Paez-Espino D."/>
            <person name="Jungbluth S."/>
            <person name="Walsh D.A."/>
            <person name="Denef V.J."/>
            <person name="McMahon K.D."/>
            <person name="Konstantinidis K.T."/>
            <person name="Eloe-Fadrosh E.A."/>
            <person name="Kyrpides N.C."/>
            <person name="Woyke T."/>
        </authorList>
    </citation>
    <scope>NUCLEOTIDE SEQUENCE</scope>
    <source>
        <strain evidence="2">GVMAG-M-3300009159-65</strain>
    </source>
</reference>